<dbReference type="OrthoDB" id="5428890at2759"/>
<dbReference type="EMBL" id="JAPEUY010000001">
    <property type="protein sequence ID" value="KAJ4377208.1"/>
    <property type="molecule type" value="Genomic_DNA"/>
</dbReference>
<gene>
    <name evidence="2" type="ORF">N0V83_000031</name>
</gene>
<evidence type="ECO:0000313" key="3">
    <source>
        <dbReference type="Proteomes" id="UP001140560"/>
    </source>
</evidence>
<proteinExistence type="predicted"/>
<keyword evidence="1" id="KW-0812">Transmembrane</keyword>
<accession>A0A9W8YGR9</accession>
<protein>
    <submittedName>
        <fullName evidence="2">Uncharacterized protein</fullName>
    </submittedName>
</protein>
<keyword evidence="1" id="KW-0472">Membrane</keyword>
<dbReference type="Proteomes" id="UP001140560">
    <property type="component" value="Unassembled WGS sequence"/>
</dbReference>
<comment type="caution">
    <text evidence="2">The sequence shown here is derived from an EMBL/GenBank/DDBJ whole genome shotgun (WGS) entry which is preliminary data.</text>
</comment>
<keyword evidence="1" id="KW-1133">Transmembrane helix</keyword>
<sequence>MTSTNERLFSKSVYTDLVRLPTQRKCHVINTFWPHLKLDEEAYIQEDYSDLFEHIGRVLSSLHQHETKFDDKFLDSLLATLTELTAHRISTKEALVTKIKSKYSDARDDAVARSVELTARLWLGVHVSSRQLSVGPINPRDTRIEWPNDQPLDQIVAAQFRQRFLRAVDDEYSLDDSFTVVNLKAICRIHIRWTDNLVDHLKLEGPRGHRILSIYRHKICLVNHLKGPDPTVIERGVLDEAIRTLDLLFPFGDLKTAEFLKAERVHFHSMPPSEFSQPINLAEFTYWRNNLSQLLRLLNGPPETIAQTLLDRRNLSQFATLWVAIFGVFFLTILFGILATVYSIKQYRIAVRSYELALVLACREDPTIPGFCQL</sequence>
<feature type="transmembrane region" description="Helical" evidence="1">
    <location>
        <begin position="321"/>
        <end position="344"/>
    </location>
</feature>
<evidence type="ECO:0000256" key="1">
    <source>
        <dbReference type="SAM" id="Phobius"/>
    </source>
</evidence>
<organism evidence="2 3">
    <name type="scientific">Neocucurbitaria cava</name>
    <dbReference type="NCBI Taxonomy" id="798079"/>
    <lineage>
        <taxon>Eukaryota</taxon>
        <taxon>Fungi</taxon>
        <taxon>Dikarya</taxon>
        <taxon>Ascomycota</taxon>
        <taxon>Pezizomycotina</taxon>
        <taxon>Dothideomycetes</taxon>
        <taxon>Pleosporomycetidae</taxon>
        <taxon>Pleosporales</taxon>
        <taxon>Pleosporineae</taxon>
        <taxon>Cucurbitariaceae</taxon>
        <taxon>Neocucurbitaria</taxon>
    </lineage>
</organism>
<keyword evidence="3" id="KW-1185">Reference proteome</keyword>
<name>A0A9W8YGR9_9PLEO</name>
<evidence type="ECO:0000313" key="2">
    <source>
        <dbReference type="EMBL" id="KAJ4377208.1"/>
    </source>
</evidence>
<reference evidence="2" key="1">
    <citation type="submission" date="2022-10" db="EMBL/GenBank/DDBJ databases">
        <title>Tapping the CABI collections for fungal endophytes: first genome assemblies for Collariella, Neodidymelliopsis, Ascochyta clinopodiicola, Didymella pomorum, Didymosphaeria variabile, Neocosmospora piperis and Neocucurbitaria cava.</title>
        <authorList>
            <person name="Hill R."/>
        </authorList>
    </citation>
    <scope>NUCLEOTIDE SEQUENCE</scope>
    <source>
        <strain evidence="2">IMI 356814</strain>
    </source>
</reference>
<dbReference type="AlphaFoldDB" id="A0A9W8YGR9"/>